<feature type="domain" description="Outer membrane protein SusF/SusE-like C-terminal" evidence="2">
    <location>
        <begin position="144"/>
        <end position="238"/>
    </location>
</feature>
<dbReference type="Proteomes" id="UP000658202">
    <property type="component" value="Unassembled WGS sequence"/>
</dbReference>
<dbReference type="EMBL" id="BMCW01000001">
    <property type="protein sequence ID" value="GGG52059.1"/>
    <property type="molecule type" value="Genomic_DNA"/>
</dbReference>
<dbReference type="InterPro" id="IPR032187">
    <property type="entry name" value="SusF/SusE-like_C"/>
</dbReference>
<accession>A0ABQ1WZB8</accession>
<evidence type="ECO:0008006" key="5">
    <source>
        <dbReference type="Google" id="ProtNLM"/>
    </source>
</evidence>
<evidence type="ECO:0000313" key="3">
    <source>
        <dbReference type="EMBL" id="GGG52059.1"/>
    </source>
</evidence>
<evidence type="ECO:0000313" key="4">
    <source>
        <dbReference type="Proteomes" id="UP000658202"/>
    </source>
</evidence>
<name>A0ABQ1WZB8_9FLAO</name>
<feature type="domain" description="SusE outer membrane protein" evidence="1">
    <location>
        <begin position="5"/>
        <end position="111"/>
    </location>
</feature>
<reference evidence="4" key="1">
    <citation type="journal article" date="2019" name="Int. J. Syst. Evol. Microbiol.">
        <title>The Global Catalogue of Microorganisms (GCM) 10K type strain sequencing project: providing services to taxonomists for standard genome sequencing and annotation.</title>
        <authorList>
            <consortium name="The Broad Institute Genomics Platform"/>
            <consortium name="The Broad Institute Genome Sequencing Center for Infectious Disease"/>
            <person name="Wu L."/>
            <person name="Ma J."/>
        </authorList>
    </citation>
    <scope>NUCLEOTIDE SEQUENCE [LARGE SCALE GENOMIC DNA]</scope>
    <source>
        <strain evidence="4">CCM 8490</strain>
    </source>
</reference>
<evidence type="ECO:0000259" key="2">
    <source>
        <dbReference type="Pfam" id="PF16411"/>
    </source>
</evidence>
<proteinExistence type="predicted"/>
<dbReference type="Pfam" id="PF16411">
    <property type="entry name" value="SusF_SusE"/>
    <property type="match status" value="1"/>
</dbReference>
<gene>
    <name evidence="3" type="ORF">GCM10007332_12140</name>
</gene>
<keyword evidence="4" id="KW-1185">Reference proteome</keyword>
<dbReference type="Pfam" id="PF14292">
    <property type="entry name" value="SusE"/>
    <property type="match status" value="1"/>
</dbReference>
<sequence length="344" mass="37800">MSCEDREIVTIDEQSPAVVMDLSTQSLMLDANFPNNQVLTVTWKPASFNVPVQMNYQLEISATENFENSTILGLSTAPQNYISFTSKQINEAVKKIGLVPDVVQKLFFRVNSSTGLNNFQQVSNITSLSIKPYLASPIYNFTDLYLIGAATAGGWDNLATNDKIYPLLKTANANIYTFTGFFKADGFKIIKTKGSWDAQYGLGASAGLLDTSGGSGNITISADGYYKLTINISALTYTLESVPTPTKTYNTISIIGTVNGNYDTDTELVQSSFDPHLWTLKKVKLNAGDFKFRANKNWDVNWGSTAEYFGTATQGGDNIPLTSEWEYDVYFNDSTGAYSLIPIK</sequence>
<evidence type="ECO:0000259" key="1">
    <source>
        <dbReference type="Pfam" id="PF14292"/>
    </source>
</evidence>
<dbReference type="InterPro" id="IPR025970">
    <property type="entry name" value="SusE"/>
</dbReference>
<organism evidence="3 4">
    <name type="scientific">Epilithonimonas arachidiradicis</name>
    <dbReference type="NCBI Taxonomy" id="1617282"/>
    <lineage>
        <taxon>Bacteria</taxon>
        <taxon>Pseudomonadati</taxon>
        <taxon>Bacteroidota</taxon>
        <taxon>Flavobacteriia</taxon>
        <taxon>Flavobacteriales</taxon>
        <taxon>Weeksellaceae</taxon>
        <taxon>Chryseobacterium group</taxon>
        <taxon>Epilithonimonas</taxon>
    </lineage>
</organism>
<protein>
    <recommendedName>
        <fullName evidence="5">SusE-like outer membrane protein</fullName>
    </recommendedName>
</protein>
<comment type="caution">
    <text evidence="3">The sequence shown here is derived from an EMBL/GenBank/DDBJ whole genome shotgun (WGS) entry which is preliminary data.</text>
</comment>
<dbReference type="Gene3D" id="2.60.40.3620">
    <property type="match status" value="2"/>
</dbReference>